<dbReference type="OrthoDB" id="185618at2759"/>
<evidence type="ECO:0000259" key="9">
    <source>
        <dbReference type="PROSITE" id="PS50196"/>
    </source>
</evidence>
<feature type="compositionally biased region" description="Low complexity" evidence="8">
    <location>
        <begin position="97"/>
        <end position="116"/>
    </location>
</feature>
<gene>
    <name evidence="10" type="ORF">LANO_0D09714G</name>
</gene>
<feature type="compositionally biased region" description="Polar residues" evidence="8">
    <location>
        <begin position="339"/>
        <end position="349"/>
    </location>
</feature>
<accession>A0A1G4JJQ7</accession>
<sequence length="666" mass="70158">MAKRIADTQMTREALDAAGSDGDERDVVDSQAGLHRATSDVMRKRKIAQPRKRKQQLAFGNGNGVGSQESSMANAFSFGNATGTAAASTATTNSASAGAFSGFKSASSKSASTPSSDNNEIAAKRNALNLQFQTKIAEFVSKDPCADLSSVFDQYKRYFLDISGTATSPTTSVPLPTPISKPAPNSQPETSDSEPEAEVKVEGPTFSLAQKPTTNDSVFSFGAKKNQKPDPSDSESDIEIKGPSFTFQSTSSTAPTKSVFQFKSEPKSKETSDVPKPAPATNPASVTANTASQESSTAETVPKFSFGSSASSASTSTKPVFGSNAAAQTVPKPTFAFGQPSNDISTPMSVESKKPAAFSFGFNAAKTSDNNSQSKPTFSFGQSASTNTANGTAKPSFTFGTPVTSKPNDTEDASASDDPSKSKGEESSKPKPVTFGSSFSTGKKDESNPTSSFSFGQKPDTGLEDGEKPKPSFTFGAPGTAAAPSFSFGKPAESKEPPSGGFKFNLPFSSNAPSNDSQKANEAPQAEKDTETEAHSATEESNGITMSNGEEGEELLFSKRAKLMVINSETKGYESRGVGELKVLQSKDDKTKVRILCRSDGMGHVLLNTGLVKSFQYVPADADKENFVKCPVVNSEGKLENYIIRVKQKADGRQLCKSIKEAQDNM</sequence>
<evidence type="ECO:0000256" key="3">
    <source>
        <dbReference type="ARBA" id="ARBA00022816"/>
    </source>
</evidence>
<feature type="compositionally biased region" description="Basic and acidic residues" evidence="8">
    <location>
        <begin position="264"/>
        <end position="273"/>
    </location>
</feature>
<keyword evidence="5" id="KW-0811">Translocation</keyword>
<feature type="region of interest" description="Disordered" evidence="8">
    <location>
        <begin position="363"/>
        <end position="549"/>
    </location>
</feature>
<dbReference type="PANTHER" id="PTHR38697:SF1">
    <property type="entry name" value="NUCLEAR PORE COMPLEX PROTEIN SIMILAR TO S. CEREVISIAE NUP2 (EUROFUNG)"/>
    <property type="match status" value="1"/>
</dbReference>
<evidence type="ECO:0000313" key="10">
    <source>
        <dbReference type="EMBL" id="SCU90715.1"/>
    </source>
</evidence>
<evidence type="ECO:0000256" key="7">
    <source>
        <dbReference type="ARBA" id="ARBA00023242"/>
    </source>
</evidence>
<keyword evidence="6" id="KW-0906">Nuclear pore complex</keyword>
<dbReference type="GO" id="GO:0051028">
    <property type="term" value="P:mRNA transport"/>
    <property type="evidence" value="ECO:0007669"/>
    <property type="project" value="UniProtKB-KW"/>
</dbReference>
<evidence type="ECO:0000313" key="11">
    <source>
        <dbReference type="Proteomes" id="UP000189911"/>
    </source>
</evidence>
<feature type="compositionally biased region" description="Polar residues" evidence="8">
    <location>
        <begin position="507"/>
        <end position="520"/>
    </location>
</feature>
<dbReference type="SUPFAM" id="SSF50729">
    <property type="entry name" value="PH domain-like"/>
    <property type="match status" value="1"/>
</dbReference>
<dbReference type="Pfam" id="PF00638">
    <property type="entry name" value="Ran_BP1"/>
    <property type="match status" value="1"/>
</dbReference>
<comment type="subcellular location">
    <subcellularLocation>
        <location evidence="1">Nucleus</location>
        <location evidence="1">Nuclear pore complex</location>
    </subcellularLocation>
</comment>
<dbReference type="InterPro" id="IPR011993">
    <property type="entry name" value="PH-like_dom_sf"/>
</dbReference>
<name>A0A1G4JJQ7_9SACH</name>
<feature type="compositionally biased region" description="Polar residues" evidence="8">
    <location>
        <begin position="282"/>
        <end position="299"/>
    </location>
</feature>
<feature type="compositionally biased region" description="Basic and acidic residues" evidence="8">
    <location>
        <begin position="525"/>
        <end position="538"/>
    </location>
</feature>
<protein>
    <submittedName>
        <fullName evidence="10">LANO_0D09714g1_1</fullName>
    </submittedName>
</protein>
<organism evidence="10 11">
    <name type="scientific">Lachancea nothofagi CBS 11611</name>
    <dbReference type="NCBI Taxonomy" id="1266666"/>
    <lineage>
        <taxon>Eukaryota</taxon>
        <taxon>Fungi</taxon>
        <taxon>Dikarya</taxon>
        <taxon>Ascomycota</taxon>
        <taxon>Saccharomycotina</taxon>
        <taxon>Saccharomycetes</taxon>
        <taxon>Saccharomycetales</taxon>
        <taxon>Saccharomycetaceae</taxon>
        <taxon>Lachancea</taxon>
    </lineage>
</organism>
<dbReference type="GO" id="GO:0015031">
    <property type="term" value="P:protein transport"/>
    <property type="evidence" value="ECO:0007669"/>
    <property type="project" value="UniProtKB-KW"/>
</dbReference>
<keyword evidence="2" id="KW-0813">Transport</keyword>
<evidence type="ECO:0000256" key="2">
    <source>
        <dbReference type="ARBA" id="ARBA00022448"/>
    </source>
</evidence>
<feature type="compositionally biased region" description="Polar residues" evidence="8">
    <location>
        <begin position="207"/>
        <end position="218"/>
    </location>
</feature>
<dbReference type="EMBL" id="LT598448">
    <property type="protein sequence ID" value="SCU90715.1"/>
    <property type="molecule type" value="Genomic_DNA"/>
</dbReference>
<dbReference type="AlphaFoldDB" id="A0A1G4JJQ7"/>
<dbReference type="PROSITE" id="PS50196">
    <property type="entry name" value="RANBD1"/>
    <property type="match status" value="1"/>
</dbReference>
<evidence type="ECO:0000256" key="1">
    <source>
        <dbReference type="ARBA" id="ARBA00004567"/>
    </source>
</evidence>
<dbReference type="PANTHER" id="PTHR38697">
    <property type="entry name" value="NUCLEAR PORE COMPLEX PROTEIN SIMILAR TO S. CEREVISIAE NUP2 (EUROFUNG)"/>
    <property type="match status" value="1"/>
</dbReference>
<feature type="compositionally biased region" description="Basic residues" evidence="8">
    <location>
        <begin position="43"/>
        <end position="55"/>
    </location>
</feature>
<feature type="compositionally biased region" description="Polar residues" evidence="8">
    <location>
        <begin position="245"/>
        <end position="261"/>
    </location>
</feature>
<evidence type="ECO:0000256" key="8">
    <source>
        <dbReference type="SAM" id="MobiDB-lite"/>
    </source>
</evidence>
<dbReference type="Pfam" id="PF08911">
    <property type="entry name" value="NUP50"/>
    <property type="match status" value="1"/>
</dbReference>
<reference evidence="11" key="1">
    <citation type="submission" date="2016-03" db="EMBL/GenBank/DDBJ databases">
        <authorList>
            <person name="Devillers Hugo."/>
        </authorList>
    </citation>
    <scope>NUCLEOTIDE SEQUENCE [LARGE SCALE GENOMIC DNA]</scope>
</reference>
<feature type="region of interest" description="Disordered" evidence="8">
    <location>
        <begin position="1"/>
        <end position="65"/>
    </location>
</feature>
<keyword evidence="7" id="KW-0539">Nucleus</keyword>
<feature type="domain" description="RanBD1" evidence="9">
    <location>
        <begin position="531"/>
        <end position="666"/>
    </location>
</feature>
<feature type="compositionally biased region" description="Low complexity" evidence="8">
    <location>
        <begin position="304"/>
        <end position="317"/>
    </location>
</feature>
<dbReference type="Proteomes" id="UP000189911">
    <property type="component" value="Chromosome D"/>
</dbReference>
<feature type="compositionally biased region" description="Basic and acidic residues" evidence="8">
    <location>
        <begin position="418"/>
        <end position="429"/>
    </location>
</feature>
<dbReference type="InterPro" id="IPR053074">
    <property type="entry name" value="NPC_Nucleoporin"/>
</dbReference>
<dbReference type="SMART" id="SM00160">
    <property type="entry name" value="RanBD"/>
    <property type="match status" value="1"/>
</dbReference>
<evidence type="ECO:0000256" key="5">
    <source>
        <dbReference type="ARBA" id="ARBA00023010"/>
    </source>
</evidence>
<dbReference type="InterPro" id="IPR000156">
    <property type="entry name" value="Ran_bind_dom"/>
</dbReference>
<dbReference type="InterPro" id="IPR015007">
    <property type="entry name" value="NUP2/50/61"/>
</dbReference>
<feature type="compositionally biased region" description="Low complexity" evidence="8">
    <location>
        <begin position="165"/>
        <end position="174"/>
    </location>
</feature>
<feature type="compositionally biased region" description="Polar residues" evidence="8">
    <location>
        <begin position="365"/>
        <end position="407"/>
    </location>
</feature>
<evidence type="ECO:0000256" key="6">
    <source>
        <dbReference type="ARBA" id="ARBA00023132"/>
    </source>
</evidence>
<feature type="region of interest" description="Disordered" evidence="8">
    <location>
        <begin position="164"/>
        <end position="351"/>
    </location>
</feature>
<dbReference type="Gene3D" id="2.30.29.30">
    <property type="entry name" value="Pleckstrin-homology domain (PH domain)/Phosphotyrosine-binding domain (PTB)"/>
    <property type="match status" value="1"/>
</dbReference>
<evidence type="ECO:0000256" key="4">
    <source>
        <dbReference type="ARBA" id="ARBA00022927"/>
    </source>
</evidence>
<keyword evidence="11" id="KW-1185">Reference proteome</keyword>
<keyword evidence="3" id="KW-0509">mRNA transport</keyword>
<dbReference type="GO" id="GO:0005643">
    <property type="term" value="C:nuclear pore"/>
    <property type="evidence" value="ECO:0007669"/>
    <property type="project" value="UniProtKB-SubCell"/>
</dbReference>
<proteinExistence type="predicted"/>
<feature type="region of interest" description="Disordered" evidence="8">
    <location>
        <begin position="97"/>
        <end position="119"/>
    </location>
</feature>
<keyword evidence="4" id="KW-0653">Protein transport</keyword>